<evidence type="ECO:0000313" key="2">
    <source>
        <dbReference type="EMBL" id="KAH8996646.1"/>
    </source>
</evidence>
<evidence type="ECO:0000313" key="3">
    <source>
        <dbReference type="Proteomes" id="UP001201163"/>
    </source>
</evidence>
<organism evidence="2 3">
    <name type="scientific">Lactarius akahatsu</name>
    <dbReference type="NCBI Taxonomy" id="416441"/>
    <lineage>
        <taxon>Eukaryota</taxon>
        <taxon>Fungi</taxon>
        <taxon>Dikarya</taxon>
        <taxon>Basidiomycota</taxon>
        <taxon>Agaricomycotina</taxon>
        <taxon>Agaricomycetes</taxon>
        <taxon>Russulales</taxon>
        <taxon>Russulaceae</taxon>
        <taxon>Lactarius</taxon>
    </lineage>
</organism>
<evidence type="ECO:0000256" key="1">
    <source>
        <dbReference type="SAM" id="MobiDB-lite"/>
    </source>
</evidence>
<feature type="region of interest" description="Disordered" evidence="1">
    <location>
        <begin position="214"/>
        <end position="250"/>
    </location>
</feature>
<gene>
    <name evidence="2" type="ORF">EDB92DRAFT_1841011</name>
</gene>
<dbReference type="EMBL" id="JAKELL010000008">
    <property type="protein sequence ID" value="KAH8996646.1"/>
    <property type="molecule type" value="Genomic_DNA"/>
</dbReference>
<proteinExistence type="predicted"/>
<dbReference type="AlphaFoldDB" id="A0AAD4LLB6"/>
<accession>A0AAD4LLB6</accession>
<reference evidence="2" key="1">
    <citation type="submission" date="2022-01" db="EMBL/GenBank/DDBJ databases">
        <title>Comparative genomics reveals a dynamic genome evolution in the ectomycorrhizal milk-cap (Lactarius) mushrooms.</title>
        <authorList>
            <consortium name="DOE Joint Genome Institute"/>
            <person name="Lebreton A."/>
            <person name="Tang N."/>
            <person name="Kuo A."/>
            <person name="LaButti K."/>
            <person name="Drula E."/>
            <person name="Barry K."/>
            <person name="Clum A."/>
            <person name="Lipzen A."/>
            <person name="Mousain D."/>
            <person name="Ng V."/>
            <person name="Wang R."/>
            <person name="Wang X."/>
            <person name="Dai Y."/>
            <person name="Henrissat B."/>
            <person name="Grigoriev I.V."/>
            <person name="Guerin-Laguette A."/>
            <person name="Yu F."/>
            <person name="Martin F.M."/>
        </authorList>
    </citation>
    <scope>NUCLEOTIDE SEQUENCE</scope>
    <source>
        <strain evidence="2">QP</strain>
    </source>
</reference>
<sequence>MESIGESDSERDVVTGTDSVPVESEFQVSDEHLPGEVTVRAGSPVGMNATKTPELMSDHDPLSAVAEQWENDQFTDGDRGRMTWDQVENCYGLSISTCARLAADPSLPSTVPHSAMPHAVASSVRPKQRRNTVQVSHVLSGAPGYEGFTWRPGGPLFPMSFTGSTGGSEGSGTGLGIGGNSESVVTRLALTSSCVMLVGMLIYALPLLSNPVLKPRSRSRTKRSASTGSRAKTNMKSPLAPPNSPVMFLV</sequence>
<keyword evidence="3" id="KW-1185">Reference proteome</keyword>
<name>A0AAD4LLB6_9AGAM</name>
<comment type="caution">
    <text evidence="2">The sequence shown here is derived from an EMBL/GenBank/DDBJ whole genome shotgun (WGS) entry which is preliminary data.</text>
</comment>
<feature type="region of interest" description="Disordered" evidence="1">
    <location>
        <begin position="1"/>
        <end position="46"/>
    </location>
</feature>
<dbReference type="Proteomes" id="UP001201163">
    <property type="component" value="Unassembled WGS sequence"/>
</dbReference>
<protein>
    <submittedName>
        <fullName evidence="2">Uncharacterized protein</fullName>
    </submittedName>
</protein>